<name>A0A5S9INK9_UABAM</name>
<proteinExistence type="predicted"/>
<keyword evidence="2" id="KW-0489">Methyltransferase</keyword>
<evidence type="ECO:0000259" key="1">
    <source>
        <dbReference type="Pfam" id="PF18096"/>
    </source>
</evidence>
<dbReference type="GO" id="GO:0032259">
    <property type="term" value="P:methylation"/>
    <property type="evidence" value="ECO:0007669"/>
    <property type="project" value="UniProtKB-KW"/>
</dbReference>
<evidence type="ECO:0000313" key="2">
    <source>
        <dbReference type="EMBL" id="BBM83845.1"/>
    </source>
</evidence>
<keyword evidence="2" id="KW-0808">Transferase</keyword>
<dbReference type="SUPFAM" id="SSF53335">
    <property type="entry name" value="S-adenosyl-L-methionine-dependent methyltransferases"/>
    <property type="match status" value="1"/>
</dbReference>
<dbReference type="PANTHER" id="PTHR14741:SF32">
    <property type="entry name" value="TRIMETHYLGUANOSINE SYNTHASE"/>
    <property type="match status" value="1"/>
</dbReference>
<dbReference type="OrthoDB" id="9810570at2"/>
<dbReference type="InterPro" id="IPR041497">
    <property type="entry name" value="Thump-like"/>
</dbReference>
<dbReference type="EMBL" id="AP019860">
    <property type="protein sequence ID" value="BBM83845.1"/>
    <property type="molecule type" value="Genomic_DNA"/>
</dbReference>
<dbReference type="InterPro" id="IPR029063">
    <property type="entry name" value="SAM-dependent_MTases_sf"/>
</dbReference>
<dbReference type="Gene3D" id="3.40.50.150">
    <property type="entry name" value="Vaccinia Virus protein VP39"/>
    <property type="match status" value="1"/>
</dbReference>
<dbReference type="KEGG" id="uam:UABAM_02200"/>
<sequence length="386" mass="43904">MQPAQIRFLQSSEGQKLLGVAHQHSDIHKRLNILRKMADADAAALVSSQIELRNKAKGKFSHYEQMLFDREGLEQSTSESVARYISRRYEKFDIVADLTCGIGGDAIHLSRVADLIVVDKFIHKVMICAHNLRVYQRNFAAVVANSSNWFPKADAYFIDPSRRHSGQRWFHLEDYEPGIATIKKLVEKSTALGIKVSPGLNYDNLELPCEIEVISLNGECKEIMLWCGDLATTKRRATLLPQNLTMEYSDDEVEISSVGQFIYEVQKAALRAGLVQAIAKQHDLHLVDERLSYLTGDKLANTPWLQAFEVKRIMPFSEKKVKAYIRKERLSNITVKCRGFYGEAVSWQKRLQLKRGDKKSPLTTVFLTRINQDPCAIFTEKINATV</sequence>
<dbReference type="PANTHER" id="PTHR14741">
    <property type="entry name" value="S-ADENOSYLMETHIONINE-DEPENDENT METHYLTRANSFERASE RELATED"/>
    <property type="match status" value="1"/>
</dbReference>
<dbReference type="GO" id="GO:0008168">
    <property type="term" value="F:methyltransferase activity"/>
    <property type="evidence" value="ECO:0007669"/>
    <property type="project" value="UniProtKB-KW"/>
</dbReference>
<gene>
    <name evidence="2" type="ORF">UABAM_02200</name>
</gene>
<organism evidence="2 3">
    <name type="scientific">Uabimicrobium amorphum</name>
    <dbReference type="NCBI Taxonomy" id="2596890"/>
    <lineage>
        <taxon>Bacteria</taxon>
        <taxon>Pseudomonadati</taxon>
        <taxon>Planctomycetota</taxon>
        <taxon>Candidatus Uabimicrobiia</taxon>
        <taxon>Candidatus Uabimicrobiales</taxon>
        <taxon>Candidatus Uabimicrobiaceae</taxon>
        <taxon>Candidatus Uabimicrobium</taxon>
    </lineage>
</organism>
<dbReference type="RefSeq" id="WP_151968029.1">
    <property type="nucleotide sequence ID" value="NZ_AP019860.1"/>
</dbReference>
<dbReference type="Proteomes" id="UP000326354">
    <property type="component" value="Chromosome"/>
</dbReference>
<protein>
    <submittedName>
        <fullName evidence="2">Methyltransferase</fullName>
    </submittedName>
</protein>
<feature type="domain" description="THUMP-like" evidence="1">
    <location>
        <begin position="306"/>
        <end position="380"/>
    </location>
</feature>
<reference evidence="2 3" key="1">
    <citation type="submission" date="2019-08" db="EMBL/GenBank/DDBJ databases">
        <title>Complete genome sequence of Candidatus Uab amorphum.</title>
        <authorList>
            <person name="Shiratori T."/>
            <person name="Suzuki S."/>
            <person name="Kakizawa Y."/>
            <person name="Ishida K."/>
        </authorList>
    </citation>
    <scope>NUCLEOTIDE SEQUENCE [LARGE SCALE GENOMIC DNA]</scope>
    <source>
        <strain evidence="2 3">SRT547</strain>
    </source>
</reference>
<keyword evidence="3" id="KW-1185">Reference proteome</keyword>
<dbReference type="Pfam" id="PF18096">
    <property type="entry name" value="Thump_like"/>
    <property type="match status" value="1"/>
</dbReference>
<accession>A0A5S9INK9</accession>
<evidence type="ECO:0000313" key="3">
    <source>
        <dbReference type="Proteomes" id="UP000326354"/>
    </source>
</evidence>
<dbReference type="AlphaFoldDB" id="A0A5S9INK9"/>